<keyword evidence="2" id="KW-0645">Protease</keyword>
<sequence length="125" mass="14194">MSKPHPLGSCWIFAAVGAIEGISKIVTNNLVDISTQQLVDCDNQGESRSCVGGFIETIYQYVIQNRGINTERDYPNVGVMDNCKIEESWNYGIWKSRIEDLLHMKDLLESIEVEESRLVKLDDKK</sequence>
<keyword evidence="3" id="KW-0378">Hydrolase</keyword>
<name>A0A2H5Q9G1_CITUN</name>
<comment type="similarity">
    <text evidence="1">Belongs to the peptidase C1 family.</text>
</comment>
<gene>
    <name evidence="6" type="ORF">CUMW_208770</name>
</gene>
<organism evidence="6 7">
    <name type="scientific">Citrus unshiu</name>
    <name type="common">Satsuma mandarin</name>
    <name type="synonym">Citrus nobilis var. unshiu</name>
    <dbReference type="NCBI Taxonomy" id="55188"/>
    <lineage>
        <taxon>Eukaryota</taxon>
        <taxon>Viridiplantae</taxon>
        <taxon>Streptophyta</taxon>
        <taxon>Embryophyta</taxon>
        <taxon>Tracheophyta</taxon>
        <taxon>Spermatophyta</taxon>
        <taxon>Magnoliopsida</taxon>
        <taxon>eudicotyledons</taxon>
        <taxon>Gunneridae</taxon>
        <taxon>Pentapetalae</taxon>
        <taxon>rosids</taxon>
        <taxon>malvids</taxon>
        <taxon>Sapindales</taxon>
        <taxon>Rutaceae</taxon>
        <taxon>Aurantioideae</taxon>
        <taxon>Citrus</taxon>
    </lineage>
</organism>
<dbReference type="Pfam" id="PF00112">
    <property type="entry name" value="Peptidase_C1"/>
    <property type="match status" value="1"/>
</dbReference>
<dbReference type="InterPro" id="IPR000668">
    <property type="entry name" value="Peptidase_C1A_C"/>
</dbReference>
<evidence type="ECO:0000313" key="6">
    <source>
        <dbReference type="EMBL" id="GAY61286.1"/>
    </source>
</evidence>
<evidence type="ECO:0000256" key="2">
    <source>
        <dbReference type="ARBA" id="ARBA00022670"/>
    </source>
</evidence>
<dbReference type="SMART" id="SM00645">
    <property type="entry name" value="Pept_C1"/>
    <property type="match status" value="1"/>
</dbReference>
<evidence type="ECO:0000259" key="5">
    <source>
        <dbReference type="SMART" id="SM00645"/>
    </source>
</evidence>
<evidence type="ECO:0000256" key="1">
    <source>
        <dbReference type="ARBA" id="ARBA00008455"/>
    </source>
</evidence>
<dbReference type="PANTHER" id="PTHR12411">
    <property type="entry name" value="CYSTEINE PROTEASE FAMILY C1-RELATED"/>
    <property type="match status" value="1"/>
</dbReference>
<dbReference type="Proteomes" id="UP000236630">
    <property type="component" value="Unassembled WGS sequence"/>
</dbReference>
<dbReference type="AlphaFoldDB" id="A0A2H5Q9G1"/>
<comment type="caution">
    <text evidence="6">The sequence shown here is derived from an EMBL/GenBank/DDBJ whole genome shotgun (WGS) entry which is preliminary data.</text>
</comment>
<dbReference type="Gene3D" id="3.90.70.10">
    <property type="entry name" value="Cysteine proteinases"/>
    <property type="match status" value="1"/>
</dbReference>
<feature type="domain" description="Peptidase C1A papain C-terminal" evidence="5">
    <location>
        <begin position="1"/>
        <end position="125"/>
    </location>
</feature>
<evidence type="ECO:0000256" key="3">
    <source>
        <dbReference type="ARBA" id="ARBA00022801"/>
    </source>
</evidence>
<keyword evidence="7" id="KW-1185">Reference proteome</keyword>
<dbReference type="SUPFAM" id="SSF54001">
    <property type="entry name" value="Cysteine proteinases"/>
    <property type="match status" value="1"/>
</dbReference>
<dbReference type="EMBL" id="BDQV01000264">
    <property type="protein sequence ID" value="GAY61286.1"/>
    <property type="molecule type" value="Genomic_DNA"/>
</dbReference>
<evidence type="ECO:0000313" key="7">
    <source>
        <dbReference type="Proteomes" id="UP000236630"/>
    </source>
</evidence>
<reference evidence="6 7" key="1">
    <citation type="journal article" date="2017" name="Front. Genet.">
        <title>Draft sequencing of the heterozygous diploid genome of Satsuma (Citrus unshiu Marc.) using a hybrid assembly approach.</title>
        <authorList>
            <person name="Shimizu T."/>
            <person name="Tanizawa Y."/>
            <person name="Mochizuki T."/>
            <person name="Nagasaki H."/>
            <person name="Yoshioka T."/>
            <person name="Toyoda A."/>
            <person name="Fujiyama A."/>
            <person name="Kaminuma E."/>
            <person name="Nakamura Y."/>
        </authorList>
    </citation>
    <scope>NUCLEOTIDE SEQUENCE [LARGE SCALE GENOMIC DNA]</scope>
    <source>
        <strain evidence="7">cv. Miyagawa wase</strain>
    </source>
</reference>
<proteinExistence type="inferred from homology"/>
<dbReference type="GO" id="GO:0008234">
    <property type="term" value="F:cysteine-type peptidase activity"/>
    <property type="evidence" value="ECO:0007669"/>
    <property type="project" value="UniProtKB-KW"/>
</dbReference>
<accession>A0A2H5Q9G1</accession>
<dbReference type="STRING" id="55188.A0A2H5Q9G1"/>
<dbReference type="GO" id="GO:0006508">
    <property type="term" value="P:proteolysis"/>
    <property type="evidence" value="ECO:0007669"/>
    <property type="project" value="UniProtKB-KW"/>
</dbReference>
<dbReference type="InterPro" id="IPR038765">
    <property type="entry name" value="Papain-like_cys_pep_sf"/>
</dbReference>
<evidence type="ECO:0000256" key="4">
    <source>
        <dbReference type="ARBA" id="ARBA00022807"/>
    </source>
</evidence>
<protein>
    <recommendedName>
        <fullName evidence="5">Peptidase C1A papain C-terminal domain-containing protein</fullName>
    </recommendedName>
</protein>
<keyword evidence="4" id="KW-0788">Thiol protease</keyword>
<dbReference type="InterPro" id="IPR013128">
    <property type="entry name" value="Peptidase_C1A"/>
</dbReference>